<gene>
    <name evidence="2" type="ORF">F7725_007720</name>
</gene>
<reference evidence="2 3" key="1">
    <citation type="submission" date="2020-03" db="EMBL/GenBank/DDBJ databases">
        <title>Dissostichus mawsoni Genome sequencing and assembly.</title>
        <authorList>
            <person name="Park H."/>
        </authorList>
    </citation>
    <scope>NUCLEOTIDE SEQUENCE [LARGE SCALE GENOMIC DNA]</scope>
    <source>
        <strain evidence="2">DM0001</strain>
        <tissue evidence="2">Muscle</tissue>
    </source>
</reference>
<evidence type="ECO:0000313" key="2">
    <source>
        <dbReference type="EMBL" id="KAF3844557.1"/>
    </source>
</evidence>
<comment type="caution">
    <text evidence="2">The sequence shown here is derived from an EMBL/GenBank/DDBJ whole genome shotgun (WGS) entry which is preliminary data.</text>
</comment>
<proteinExistence type="predicted"/>
<name>A0A7J5Y7D8_DISMA</name>
<protein>
    <submittedName>
        <fullName evidence="2">Uncharacterized protein</fullName>
    </submittedName>
</protein>
<accession>A0A7J5Y7D8</accession>
<evidence type="ECO:0000313" key="3">
    <source>
        <dbReference type="Proteomes" id="UP000518266"/>
    </source>
</evidence>
<organism evidence="2 3">
    <name type="scientific">Dissostichus mawsoni</name>
    <name type="common">Antarctic cod</name>
    <dbReference type="NCBI Taxonomy" id="36200"/>
    <lineage>
        <taxon>Eukaryota</taxon>
        <taxon>Metazoa</taxon>
        <taxon>Chordata</taxon>
        <taxon>Craniata</taxon>
        <taxon>Vertebrata</taxon>
        <taxon>Euteleostomi</taxon>
        <taxon>Actinopterygii</taxon>
        <taxon>Neopterygii</taxon>
        <taxon>Teleostei</taxon>
        <taxon>Neoteleostei</taxon>
        <taxon>Acanthomorphata</taxon>
        <taxon>Eupercaria</taxon>
        <taxon>Perciformes</taxon>
        <taxon>Notothenioidei</taxon>
        <taxon>Nototheniidae</taxon>
        <taxon>Dissostichus</taxon>
    </lineage>
</organism>
<evidence type="ECO:0000256" key="1">
    <source>
        <dbReference type="SAM" id="MobiDB-lite"/>
    </source>
</evidence>
<feature type="compositionally biased region" description="Low complexity" evidence="1">
    <location>
        <begin position="40"/>
        <end position="56"/>
    </location>
</feature>
<sequence length="448" mass="47047">MSKPARLVCGLGKGLMRDSGVFAGALLVVQAPAPPEAAALGPVAPRQGEAAAAEGDAGAGTGAADGSVAALTILTEPAEAGRALGQVHQASLRVTGHQLLVGPNVPFQFRTVNGINTRDTPPIWPIITWRHRDVIVPKELLNAVVDVHALPGFHVVIKALIVGEKPGSLRKLFGNIFDITVTVVKFCFCHMCVDTFVVNLGTSVGVSIAIARDLPGSANIVIADGLPPDAGLGLLHPLDALVDALHVHFVLQLVLDMTVPALHKIDQLLKNEHALPPRASCVRGLTVPLPGCRAGAEAGSPFLMTMGTLKGKRNTILIRCLLKSLSFLALAYKSKSSGSQPFSSALVSTTRLFRWRLASLVGGRPPCLVSGLLLVRSESTESDTEPPQAFSSLNTSAKTRPLLADATLNLTVFPDLSFSSFTFGLSIDSPICVTSHSEKALALFQPQP</sequence>
<dbReference type="AlphaFoldDB" id="A0A7J5Y7D8"/>
<feature type="region of interest" description="Disordered" evidence="1">
    <location>
        <begin position="40"/>
        <end position="61"/>
    </location>
</feature>
<keyword evidence="3" id="KW-1185">Reference proteome</keyword>
<dbReference type="EMBL" id="JAAKFY010000015">
    <property type="protein sequence ID" value="KAF3844557.1"/>
    <property type="molecule type" value="Genomic_DNA"/>
</dbReference>
<dbReference type="Proteomes" id="UP000518266">
    <property type="component" value="Unassembled WGS sequence"/>
</dbReference>